<dbReference type="Proteomes" id="UP000068067">
    <property type="component" value="Chromosome"/>
</dbReference>
<evidence type="ECO:0008006" key="3">
    <source>
        <dbReference type="Google" id="ProtNLM"/>
    </source>
</evidence>
<organism evidence="1 2">
    <name type="scientific">Corynebacterium deserti GIMN1.010</name>
    <dbReference type="NCBI Taxonomy" id="931089"/>
    <lineage>
        <taxon>Bacteria</taxon>
        <taxon>Bacillati</taxon>
        <taxon>Actinomycetota</taxon>
        <taxon>Actinomycetes</taxon>
        <taxon>Mycobacteriales</taxon>
        <taxon>Corynebacteriaceae</taxon>
        <taxon>Corynebacterium</taxon>
    </lineage>
</organism>
<keyword evidence="2" id="KW-1185">Reference proteome</keyword>
<dbReference type="PATRIC" id="fig|931089.4.peg.2488"/>
<dbReference type="KEGG" id="cdx:CDES_12315"/>
<proteinExistence type="predicted"/>
<dbReference type="SUPFAM" id="SSF53474">
    <property type="entry name" value="alpha/beta-Hydrolases"/>
    <property type="match status" value="1"/>
</dbReference>
<protein>
    <recommendedName>
        <fullName evidence="3">Alpha/beta hydrolase</fullName>
    </recommendedName>
</protein>
<gene>
    <name evidence="1" type="ORF">CDES_12315</name>
</gene>
<accession>A0A0M5IJ21</accession>
<dbReference type="OrthoDB" id="4407027at2"/>
<dbReference type="InterPro" id="IPR029058">
    <property type="entry name" value="AB_hydrolase_fold"/>
</dbReference>
<evidence type="ECO:0000313" key="1">
    <source>
        <dbReference type="EMBL" id="ALC06811.1"/>
    </source>
</evidence>
<dbReference type="STRING" id="931089.CDES_12315"/>
<reference evidence="1 2" key="1">
    <citation type="submission" date="2014-08" db="EMBL/GenBank/DDBJ databases">
        <title>Complete genome sequence of Corynebacterium deserti GIMN1.010 (=DSM 45689), isolated from desert sand in western China.</title>
        <authorList>
            <person name="Ruckert C."/>
            <person name="Albersmeier A."/>
            <person name="Kalinowski J."/>
        </authorList>
    </citation>
    <scope>NUCLEOTIDE SEQUENCE [LARGE SCALE GENOMIC DNA]</scope>
    <source>
        <strain evidence="1 2">GIMN1.010</strain>
    </source>
</reference>
<dbReference type="EMBL" id="CP009220">
    <property type="protein sequence ID" value="ALC06811.1"/>
    <property type="molecule type" value="Genomic_DNA"/>
</dbReference>
<dbReference type="RefSeq" id="WP_053545710.1">
    <property type="nucleotide sequence ID" value="NZ_CP009220.1"/>
</dbReference>
<name>A0A0M5IJ21_9CORY</name>
<dbReference type="AlphaFoldDB" id="A0A0M5IJ21"/>
<dbReference type="Gene3D" id="3.40.50.1820">
    <property type="entry name" value="alpha/beta hydrolase"/>
    <property type="match status" value="1"/>
</dbReference>
<sequence>MLESKHIILIPETQQMPDAFTDVVNELPRDLKPRIVPWSGSVDQGVATVEGILDREEIRKVILVGAGTGAAVALKIARSQPRRVERLVLDSPLISFDQKQLQGMSTALKMVPGFMFRKKNKKDLLKQVADVAEQPAEDFSDIQVPTLTISGSTAKAEKIQELQTQLPNAEHATINGAQWLTYTTHGRETGAVIAQFLAK</sequence>
<evidence type="ECO:0000313" key="2">
    <source>
        <dbReference type="Proteomes" id="UP000068067"/>
    </source>
</evidence>